<keyword evidence="1" id="KW-1133">Transmembrane helix</keyword>
<evidence type="ECO:0000259" key="2">
    <source>
        <dbReference type="Pfam" id="PF07790"/>
    </source>
</evidence>
<dbReference type="RefSeq" id="WP_090506653.1">
    <property type="nucleotide sequence ID" value="NZ_FNWL01000002.1"/>
</dbReference>
<dbReference type="InterPro" id="IPR012859">
    <property type="entry name" value="Pilin_N_archaeal"/>
</dbReference>
<dbReference type="Proteomes" id="UP000199112">
    <property type="component" value="Unassembled WGS sequence"/>
</dbReference>
<accession>A0A1H6FW62</accession>
<dbReference type="PANTHER" id="PTHR38138">
    <property type="entry name" value="VNG6441H"/>
    <property type="match status" value="1"/>
</dbReference>
<dbReference type="PANTHER" id="PTHR38138:SF1">
    <property type="entry name" value="ARCHAEAL TYPE IV PILIN N-TERMINAL DOMAIN-CONTAINING PROTEIN"/>
    <property type="match status" value="1"/>
</dbReference>
<keyword evidence="1" id="KW-0812">Transmembrane</keyword>
<feature type="transmembrane region" description="Helical" evidence="1">
    <location>
        <begin position="20"/>
        <end position="43"/>
    </location>
</feature>
<dbReference type="InterPro" id="IPR013373">
    <property type="entry name" value="Flagellin/pilin_N_arc"/>
</dbReference>
<keyword evidence="4" id="KW-1185">Reference proteome</keyword>
<keyword evidence="3" id="KW-0966">Cell projection</keyword>
<organism evidence="3 4">
    <name type="scientific">Natronorubrum sediminis</name>
    <dbReference type="NCBI Taxonomy" id="640943"/>
    <lineage>
        <taxon>Archaea</taxon>
        <taxon>Methanobacteriati</taxon>
        <taxon>Methanobacteriota</taxon>
        <taxon>Stenosarchaea group</taxon>
        <taxon>Halobacteria</taxon>
        <taxon>Halobacteriales</taxon>
        <taxon>Natrialbaceae</taxon>
        <taxon>Natronorubrum</taxon>
    </lineage>
</organism>
<keyword evidence="3" id="KW-0969">Cilium</keyword>
<dbReference type="AlphaFoldDB" id="A0A1H6FW62"/>
<reference evidence="4" key="1">
    <citation type="submission" date="2016-10" db="EMBL/GenBank/DDBJ databases">
        <authorList>
            <person name="Varghese N."/>
            <person name="Submissions S."/>
        </authorList>
    </citation>
    <scope>NUCLEOTIDE SEQUENCE [LARGE SCALE GENOMIC DNA]</scope>
    <source>
        <strain evidence="4">CGMCC 1.8981</strain>
    </source>
</reference>
<dbReference type="NCBIfam" id="TIGR02537">
    <property type="entry name" value="arch_flag_Nterm"/>
    <property type="match status" value="1"/>
</dbReference>
<dbReference type="Pfam" id="PF07790">
    <property type="entry name" value="Pilin_N"/>
    <property type="match status" value="1"/>
</dbReference>
<keyword evidence="1" id="KW-0472">Membrane</keyword>
<proteinExistence type="predicted"/>
<keyword evidence="3" id="KW-0282">Flagellum</keyword>
<evidence type="ECO:0000313" key="3">
    <source>
        <dbReference type="EMBL" id="SEH14672.1"/>
    </source>
</evidence>
<dbReference type="EMBL" id="FNWL01000002">
    <property type="protein sequence ID" value="SEH14672.1"/>
    <property type="molecule type" value="Genomic_DNA"/>
</dbReference>
<evidence type="ECO:0000256" key="1">
    <source>
        <dbReference type="SAM" id="Phobius"/>
    </source>
</evidence>
<dbReference type="OrthoDB" id="178148at2157"/>
<sequence>MDLKYYRSKLVGSEEERAVSPVIGVVLMVAITVILAAVIAAFVMDMGDSMGGSDAPNAAWEASTSDDIEYDGDGNVVVLEFNHDSGESVDAGNLEIAGDTENLELDVDSGEDISAGGSVEIAYTDVGGWGAYDEEGSNSDTPALTEGEEISLIWDAGDSGSTLTTHEVGSNVVVHHTTES</sequence>
<feature type="domain" description="Archaeal Type IV pilin N-terminal" evidence="2">
    <location>
        <begin position="17"/>
        <end position="101"/>
    </location>
</feature>
<name>A0A1H6FW62_9EURY</name>
<evidence type="ECO:0000313" key="4">
    <source>
        <dbReference type="Proteomes" id="UP000199112"/>
    </source>
</evidence>
<protein>
    <submittedName>
        <fullName evidence="3">Flagellin N-terminal-like domain-containing protein</fullName>
    </submittedName>
</protein>
<gene>
    <name evidence="3" type="ORF">SAMN04487967_1713</name>
</gene>